<proteinExistence type="inferred from homology"/>
<dbReference type="OrthoDB" id="9793586at2"/>
<comment type="catalytic activity">
    <reaction evidence="9 10">
        <text>(R)-pantoate + NADP(+) = 2-dehydropantoate + NADPH + H(+)</text>
        <dbReference type="Rhea" id="RHEA:16233"/>
        <dbReference type="ChEBI" id="CHEBI:11561"/>
        <dbReference type="ChEBI" id="CHEBI:15378"/>
        <dbReference type="ChEBI" id="CHEBI:15980"/>
        <dbReference type="ChEBI" id="CHEBI:57783"/>
        <dbReference type="ChEBI" id="CHEBI:58349"/>
        <dbReference type="EC" id="1.1.1.169"/>
    </reaction>
</comment>
<dbReference type="InterPro" id="IPR003710">
    <property type="entry name" value="ApbA"/>
</dbReference>
<evidence type="ECO:0000256" key="2">
    <source>
        <dbReference type="ARBA" id="ARBA00007870"/>
    </source>
</evidence>
<dbReference type="InterPro" id="IPR036291">
    <property type="entry name" value="NAD(P)-bd_dom_sf"/>
</dbReference>
<evidence type="ECO:0000256" key="7">
    <source>
        <dbReference type="ARBA" id="ARBA00023002"/>
    </source>
</evidence>
<dbReference type="EC" id="1.1.1.169" evidence="3 10"/>
<reference evidence="13 14" key="1">
    <citation type="submission" date="2018-03" db="EMBL/GenBank/DDBJ databases">
        <title>Whole genome sequencing of Histamine producing bacteria.</title>
        <authorList>
            <person name="Butler K."/>
        </authorList>
    </citation>
    <scope>NUCLEOTIDE SEQUENCE [LARGE SCALE GENOMIC DNA]</scope>
    <source>
        <strain evidence="13 14">DSM 19138</strain>
    </source>
</reference>
<evidence type="ECO:0000259" key="12">
    <source>
        <dbReference type="Pfam" id="PF08546"/>
    </source>
</evidence>
<feature type="domain" description="Ketopantoate reductase N-terminal" evidence="11">
    <location>
        <begin position="7"/>
        <end position="154"/>
    </location>
</feature>
<dbReference type="Gene3D" id="3.40.50.720">
    <property type="entry name" value="NAD(P)-binding Rossmann-like Domain"/>
    <property type="match status" value="1"/>
</dbReference>
<accession>A0A2T3NKS8</accession>
<dbReference type="RefSeq" id="WP_107296701.1">
    <property type="nucleotide sequence ID" value="NZ_PYMB01000001.1"/>
</dbReference>
<evidence type="ECO:0000256" key="8">
    <source>
        <dbReference type="ARBA" id="ARBA00032024"/>
    </source>
</evidence>
<protein>
    <recommendedName>
        <fullName evidence="4 10">2-dehydropantoate 2-reductase</fullName>
        <ecNumber evidence="3 10">1.1.1.169</ecNumber>
    </recommendedName>
    <alternativeName>
        <fullName evidence="8 10">Ketopantoate reductase</fullName>
    </alternativeName>
</protein>
<dbReference type="PANTHER" id="PTHR21708">
    <property type="entry name" value="PROBABLE 2-DEHYDROPANTOATE 2-REDUCTASE"/>
    <property type="match status" value="1"/>
</dbReference>
<evidence type="ECO:0000256" key="1">
    <source>
        <dbReference type="ARBA" id="ARBA00004994"/>
    </source>
</evidence>
<dbReference type="SUPFAM" id="SSF48179">
    <property type="entry name" value="6-phosphogluconate dehydrogenase C-terminal domain-like"/>
    <property type="match status" value="1"/>
</dbReference>
<keyword evidence="7 10" id="KW-0560">Oxidoreductase</keyword>
<dbReference type="SUPFAM" id="SSF51735">
    <property type="entry name" value="NAD(P)-binding Rossmann-fold domains"/>
    <property type="match status" value="1"/>
</dbReference>
<name>A0A2T3NKS8_9GAMM</name>
<gene>
    <name evidence="13" type="ORF">C9J01_03470</name>
</gene>
<dbReference type="InterPro" id="IPR013328">
    <property type="entry name" value="6PGD_dom2"/>
</dbReference>
<dbReference type="FunFam" id="1.10.1040.10:FF:000017">
    <property type="entry name" value="2-dehydropantoate 2-reductase"/>
    <property type="match status" value="1"/>
</dbReference>
<evidence type="ECO:0000256" key="3">
    <source>
        <dbReference type="ARBA" id="ARBA00013014"/>
    </source>
</evidence>
<evidence type="ECO:0000256" key="4">
    <source>
        <dbReference type="ARBA" id="ARBA00019465"/>
    </source>
</evidence>
<sequence>MVSKTYVVIGAGAIGGYYGARLHHGGHDVHFLFNTDYDYVCANGLSVDSHYGDFSISPERLNAHGSSQTVPKADVVLVALKTTQNDVLESLIRPMLKPETLVVLLQNGIGAEPALAAKLGLDHIAGGLCFICSNKTGPGQIQHIDYGRLTMGVYGESGMPALNDVAADFRQSGVDVDVECSIMDARWKKLLWNVPFNGLSAVLDTDTSLMMACPQTADLAKAIMLEVREAALASGSTIDLSMVDTMLANTAKMKPYLTSMLLDKRNRREMELQYMYKNVLDLADGLGVEMPKTEMLYQQLCFINLQTANNR</sequence>
<comment type="similarity">
    <text evidence="2 10">Belongs to the ketopantoate reductase family.</text>
</comment>
<dbReference type="GO" id="GO:0005737">
    <property type="term" value="C:cytoplasm"/>
    <property type="evidence" value="ECO:0007669"/>
    <property type="project" value="TreeGrafter"/>
</dbReference>
<dbReference type="PANTHER" id="PTHR21708:SF26">
    <property type="entry name" value="2-DEHYDROPANTOATE 2-REDUCTASE"/>
    <property type="match status" value="1"/>
</dbReference>
<dbReference type="Pfam" id="PF08546">
    <property type="entry name" value="ApbA_C"/>
    <property type="match status" value="1"/>
</dbReference>
<dbReference type="EMBL" id="PYMB01000001">
    <property type="protein sequence ID" value="PSW16079.1"/>
    <property type="molecule type" value="Genomic_DNA"/>
</dbReference>
<dbReference type="InterPro" id="IPR013752">
    <property type="entry name" value="KPA_reductase"/>
</dbReference>
<dbReference type="AlphaFoldDB" id="A0A2T3NKS8"/>
<dbReference type="InterPro" id="IPR013332">
    <property type="entry name" value="KPR_N"/>
</dbReference>
<keyword evidence="6 10" id="KW-0521">NADP</keyword>
<evidence type="ECO:0000256" key="9">
    <source>
        <dbReference type="ARBA" id="ARBA00048793"/>
    </source>
</evidence>
<evidence type="ECO:0000256" key="6">
    <source>
        <dbReference type="ARBA" id="ARBA00022857"/>
    </source>
</evidence>
<keyword evidence="5 10" id="KW-0566">Pantothenate biosynthesis</keyword>
<dbReference type="UniPathway" id="UPA00028">
    <property type="reaction ID" value="UER00004"/>
</dbReference>
<dbReference type="InterPro" id="IPR051402">
    <property type="entry name" value="KPR-Related"/>
</dbReference>
<dbReference type="GO" id="GO:0015940">
    <property type="term" value="P:pantothenate biosynthetic process"/>
    <property type="evidence" value="ECO:0007669"/>
    <property type="project" value="UniProtKB-UniPathway"/>
</dbReference>
<dbReference type="Proteomes" id="UP000241346">
    <property type="component" value="Unassembled WGS sequence"/>
</dbReference>
<evidence type="ECO:0000313" key="13">
    <source>
        <dbReference type="EMBL" id="PSW16079.1"/>
    </source>
</evidence>
<evidence type="ECO:0000256" key="5">
    <source>
        <dbReference type="ARBA" id="ARBA00022655"/>
    </source>
</evidence>
<dbReference type="Pfam" id="PF02558">
    <property type="entry name" value="ApbA"/>
    <property type="match status" value="1"/>
</dbReference>
<evidence type="ECO:0000313" key="14">
    <source>
        <dbReference type="Proteomes" id="UP000241346"/>
    </source>
</evidence>
<dbReference type="NCBIfam" id="TIGR00745">
    <property type="entry name" value="apbA_panE"/>
    <property type="match status" value="1"/>
</dbReference>
<dbReference type="Gene3D" id="1.10.1040.10">
    <property type="entry name" value="N-(1-d-carboxylethyl)-l-norvaline Dehydrogenase, domain 2"/>
    <property type="match status" value="1"/>
</dbReference>
<organism evidence="13 14">
    <name type="scientific">Photobacterium rosenbergii</name>
    <dbReference type="NCBI Taxonomy" id="294936"/>
    <lineage>
        <taxon>Bacteria</taxon>
        <taxon>Pseudomonadati</taxon>
        <taxon>Pseudomonadota</taxon>
        <taxon>Gammaproteobacteria</taxon>
        <taxon>Vibrionales</taxon>
        <taxon>Vibrionaceae</taxon>
        <taxon>Photobacterium</taxon>
    </lineage>
</organism>
<dbReference type="GO" id="GO:0008677">
    <property type="term" value="F:2-dehydropantoate 2-reductase activity"/>
    <property type="evidence" value="ECO:0007669"/>
    <property type="project" value="UniProtKB-EC"/>
</dbReference>
<dbReference type="InterPro" id="IPR008927">
    <property type="entry name" value="6-PGluconate_DH-like_C_sf"/>
</dbReference>
<evidence type="ECO:0000259" key="11">
    <source>
        <dbReference type="Pfam" id="PF02558"/>
    </source>
</evidence>
<evidence type="ECO:0000256" key="10">
    <source>
        <dbReference type="RuleBase" id="RU362068"/>
    </source>
</evidence>
<comment type="pathway">
    <text evidence="1 10">Cofactor biosynthesis; (R)-pantothenate biosynthesis; (R)-pantoate from 3-methyl-2-oxobutanoate: step 2/2.</text>
</comment>
<comment type="caution">
    <text evidence="13">The sequence shown here is derived from an EMBL/GenBank/DDBJ whole genome shotgun (WGS) entry which is preliminary data.</text>
</comment>
<comment type="function">
    <text evidence="10">Catalyzes the NADPH-dependent reduction of ketopantoate into pantoic acid.</text>
</comment>
<feature type="domain" description="Ketopantoate reductase C-terminal" evidence="12">
    <location>
        <begin position="182"/>
        <end position="300"/>
    </location>
</feature>